<dbReference type="Pfam" id="PF19111">
    <property type="entry name" value="DUF5798"/>
    <property type="match status" value="1"/>
</dbReference>
<comment type="caution">
    <text evidence="1">The sequence shown here is derived from an EMBL/GenBank/DDBJ whole genome shotgun (WGS) entry which is preliminary data.</text>
</comment>
<evidence type="ECO:0000313" key="1">
    <source>
        <dbReference type="EMBL" id="GIF89151.1"/>
    </source>
</evidence>
<dbReference type="AlphaFoldDB" id="A0A8J3JQB1"/>
<organism evidence="1 2">
    <name type="scientific">Catellatospora chokoriensis</name>
    <dbReference type="NCBI Taxonomy" id="310353"/>
    <lineage>
        <taxon>Bacteria</taxon>
        <taxon>Bacillati</taxon>
        <taxon>Actinomycetota</taxon>
        <taxon>Actinomycetes</taxon>
        <taxon>Micromonosporales</taxon>
        <taxon>Micromonosporaceae</taxon>
        <taxon>Catellatospora</taxon>
    </lineage>
</organism>
<evidence type="ECO:0000313" key="2">
    <source>
        <dbReference type="Proteomes" id="UP000619293"/>
    </source>
</evidence>
<keyword evidence="2" id="KW-1185">Reference proteome</keyword>
<sequence length="104" mass="11177">MTAPTQRVERLEAAAFRTDRDIAAVNDQLEAVNGRLDLLSGAVSELSGDVRELRTDMTELRADVTGLHGKVDRLEMSMASQGVLLAAIAQKLGVEDQGVNDQAL</sequence>
<proteinExistence type="predicted"/>
<accession>A0A8J3JQB1</accession>
<reference evidence="1 2" key="1">
    <citation type="submission" date="2021-01" db="EMBL/GenBank/DDBJ databases">
        <title>Whole genome shotgun sequence of Catellatospora chokoriensis NBRC 107358.</title>
        <authorList>
            <person name="Komaki H."/>
            <person name="Tamura T."/>
        </authorList>
    </citation>
    <scope>NUCLEOTIDE SEQUENCE [LARGE SCALE GENOMIC DNA]</scope>
    <source>
        <strain evidence="1 2">NBRC 107358</strain>
    </source>
</reference>
<dbReference type="Gene3D" id="1.20.5.340">
    <property type="match status" value="1"/>
</dbReference>
<dbReference type="RefSeq" id="WP_191840152.1">
    <property type="nucleotide sequence ID" value="NZ_BAAALB010000002.1"/>
</dbReference>
<protein>
    <submittedName>
        <fullName evidence="1">Uncharacterized protein</fullName>
    </submittedName>
</protein>
<dbReference type="InterPro" id="IPR043816">
    <property type="entry name" value="DUF5798"/>
</dbReference>
<gene>
    <name evidence="1" type="ORF">Cch02nite_25950</name>
</gene>
<name>A0A8J3JQB1_9ACTN</name>
<dbReference type="EMBL" id="BONG01000012">
    <property type="protein sequence ID" value="GIF89151.1"/>
    <property type="molecule type" value="Genomic_DNA"/>
</dbReference>
<dbReference type="Proteomes" id="UP000619293">
    <property type="component" value="Unassembled WGS sequence"/>
</dbReference>